<evidence type="ECO:0000313" key="4">
    <source>
        <dbReference type="Proteomes" id="UP000233786"/>
    </source>
</evidence>
<dbReference type="Gene3D" id="3.60.40.10">
    <property type="entry name" value="PPM-type phosphatase domain"/>
    <property type="match status" value="1"/>
</dbReference>
<evidence type="ECO:0000259" key="2">
    <source>
        <dbReference type="Pfam" id="PF13672"/>
    </source>
</evidence>
<organism evidence="3 4">
    <name type="scientific">Saccharopolyspora spinosa</name>
    <dbReference type="NCBI Taxonomy" id="60894"/>
    <lineage>
        <taxon>Bacteria</taxon>
        <taxon>Bacillati</taxon>
        <taxon>Actinomycetota</taxon>
        <taxon>Actinomycetes</taxon>
        <taxon>Pseudonocardiales</taxon>
        <taxon>Pseudonocardiaceae</taxon>
        <taxon>Saccharopolyspora</taxon>
    </lineage>
</organism>
<dbReference type="STRING" id="994479.GCA_000194155_01828"/>
<dbReference type="InterPro" id="IPR036457">
    <property type="entry name" value="PPM-type-like_dom_sf"/>
</dbReference>
<sequence length="250" mass="26603">MQVAHATIATPGRANEDYLAAGPDWAFVLDGATAPSGVDSGCAHDVPWLVRRLGGELALRLAVSGGTAADVLADAIRATCAAHADTCDLQNPSSPSATAALLRLRGDDLEYLVLADSPIVLDVAGETRPVVDDRLEHLPSYTVGAVRDQRNRPGGFWVASTKPEAAHEAVHGVVPAADVRRAVLLTDGASRYVERFGLGDWADLLDLVEHAGPAELLRRVRAAEAAETPDERRRHRGKPQDDATAVFLRF</sequence>
<dbReference type="InterPro" id="IPR001932">
    <property type="entry name" value="PPM-type_phosphatase-like_dom"/>
</dbReference>
<dbReference type="Proteomes" id="UP000233786">
    <property type="component" value="Unassembled WGS sequence"/>
</dbReference>
<dbReference type="OrthoDB" id="3190646at2"/>
<gene>
    <name evidence="3" type="ORF">A8926_2248</name>
</gene>
<dbReference type="RefSeq" id="WP_010693807.1">
    <property type="nucleotide sequence ID" value="NZ_CP172070.1"/>
</dbReference>
<dbReference type="AlphaFoldDB" id="A0A2N3XVA1"/>
<proteinExistence type="predicted"/>
<feature type="domain" description="PPM-type phosphatase" evidence="2">
    <location>
        <begin position="13"/>
        <end position="195"/>
    </location>
</feature>
<accession>A0A2N3XVA1</accession>
<reference evidence="3" key="1">
    <citation type="submission" date="2017-12" db="EMBL/GenBank/DDBJ databases">
        <title>Sequencing the genomes of 1000 Actinobacteria strains.</title>
        <authorList>
            <person name="Klenk H.-P."/>
        </authorList>
    </citation>
    <scope>NUCLEOTIDE SEQUENCE [LARGE SCALE GENOMIC DNA]</scope>
    <source>
        <strain evidence="3">DSM 44228</strain>
    </source>
</reference>
<dbReference type="SUPFAM" id="SSF81606">
    <property type="entry name" value="PP2C-like"/>
    <property type="match status" value="1"/>
</dbReference>
<dbReference type="EMBL" id="PJNB01000001">
    <property type="protein sequence ID" value="PKW14618.1"/>
    <property type="molecule type" value="Genomic_DNA"/>
</dbReference>
<name>A0A2N3XVA1_SACSN</name>
<protein>
    <submittedName>
        <fullName evidence="3">Protein phosphatase 2C-like protein</fullName>
    </submittedName>
</protein>
<evidence type="ECO:0000256" key="1">
    <source>
        <dbReference type="SAM" id="MobiDB-lite"/>
    </source>
</evidence>
<keyword evidence="4" id="KW-1185">Reference proteome</keyword>
<dbReference type="Pfam" id="PF13672">
    <property type="entry name" value="PP2C_2"/>
    <property type="match status" value="1"/>
</dbReference>
<comment type="caution">
    <text evidence="3">The sequence shown here is derived from an EMBL/GenBank/DDBJ whole genome shotgun (WGS) entry which is preliminary data.</text>
</comment>
<evidence type="ECO:0000313" key="3">
    <source>
        <dbReference type="EMBL" id="PKW14618.1"/>
    </source>
</evidence>
<feature type="region of interest" description="Disordered" evidence="1">
    <location>
        <begin position="224"/>
        <end position="243"/>
    </location>
</feature>